<name>A0A4Y7K3Y0_PAPSO</name>
<evidence type="ECO:0008006" key="3">
    <source>
        <dbReference type="Google" id="ProtNLM"/>
    </source>
</evidence>
<proteinExistence type="predicted"/>
<evidence type="ECO:0000313" key="2">
    <source>
        <dbReference type="Proteomes" id="UP000316621"/>
    </source>
</evidence>
<sequence>MLQIISSRPLRTNNTCIWPAIYKIKGKVSVPEDEENEVVAPEVRKLSSDAIYEILIRASFSTLLCQSQWVCKDWQKLIICDSKFQQTHSQRIIASGHFFEVISSTGRNSVIFVRSNNDHEELYNSAQEVQSPSLDFLPTGKSITIAGSSLHGSLLCCFTNSSSTPIPSFYMCKPASREWRKIPNPKTTLKSFGIGIAVKLSSCSILHYKILRLSQSKTGLGYHCQLFNSERWAWKTLLFVQFKRDYTYLIGEDEKWTTFEISPEMKTIPRSNVVVVSCDGKLGVIFHTNEWMELWVLENYSTEKPTWKRKYRNDTRSLHQNVENLYAHHMWSNDTVMMKSSLSTVLFNGDGKVKYLKTNQGPWIVQTLLQEIQYHLRQIQQYVIAHAYRESNQAVDGLANYAALKQSQTGNNNTNLSTNIWDHTCPNFLNPSSLFPTISPTFAQFCVYDADIDREANLRRNVFVKAHEGNAGSSKKQASVSLKKQGNAGSSEMRYCLAIAMRLSV</sequence>
<evidence type="ECO:0000313" key="1">
    <source>
        <dbReference type="EMBL" id="RZC66961.1"/>
    </source>
</evidence>
<dbReference type="PANTHER" id="PTHR35546">
    <property type="entry name" value="F-BOX PROTEIN INTERACTION DOMAIN PROTEIN-RELATED"/>
    <property type="match status" value="1"/>
</dbReference>
<gene>
    <name evidence="1" type="ORF">C5167_010649</name>
</gene>
<dbReference type="Proteomes" id="UP000316621">
    <property type="component" value="Chromosome 6"/>
</dbReference>
<dbReference type="InterPro" id="IPR055290">
    <property type="entry name" value="At3g26010-like"/>
</dbReference>
<organism evidence="1 2">
    <name type="scientific">Papaver somniferum</name>
    <name type="common">Opium poppy</name>
    <dbReference type="NCBI Taxonomy" id="3469"/>
    <lineage>
        <taxon>Eukaryota</taxon>
        <taxon>Viridiplantae</taxon>
        <taxon>Streptophyta</taxon>
        <taxon>Embryophyta</taxon>
        <taxon>Tracheophyta</taxon>
        <taxon>Spermatophyta</taxon>
        <taxon>Magnoliopsida</taxon>
        <taxon>Ranunculales</taxon>
        <taxon>Papaveraceae</taxon>
        <taxon>Papaveroideae</taxon>
        <taxon>Papaver</taxon>
    </lineage>
</organism>
<keyword evidence="2" id="KW-1185">Reference proteome</keyword>
<accession>A0A4Y7K3Y0</accession>
<protein>
    <recommendedName>
        <fullName evidence="3">F-box domain-containing protein</fullName>
    </recommendedName>
</protein>
<dbReference type="EMBL" id="CM010720">
    <property type="protein sequence ID" value="RZC66961.1"/>
    <property type="molecule type" value="Genomic_DNA"/>
</dbReference>
<dbReference type="Gramene" id="RZC66961">
    <property type="protein sequence ID" value="RZC66961"/>
    <property type="gene ID" value="C5167_010649"/>
</dbReference>
<dbReference type="PANTHER" id="PTHR35546:SF16">
    <property type="entry name" value="F-BOX ASSOCIATED UBIQUITINATION EFFECTOR FAMILY PROTEIN-RELATED"/>
    <property type="match status" value="1"/>
</dbReference>
<reference evidence="1 2" key="1">
    <citation type="journal article" date="2018" name="Science">
        <title>The opium poppy genome and morphinan production.</title>
        <authorList>
            <person name="Guo L."/>
            <person name="Winzer T."/>
            <person name="Yang X."/>
            <person name="Li Y."/>
            <person name="Ning Z."/>
            <person name="He Z."/>
            <person name="Teodor R."/>
            <person name="Lu Y."/>
            <person name="Bowser T.A."/>
            <person name="Graham I.A."/>
            <person name="Ye K."/>
        </authorList>
    </citation>
    <scope>NUCLEOTIDE SEQUENCE [LARGE SCALE GENOMIC DNA]</scope>
    <source>
        <strain evidence="2">cv. HN1</strain>
        <tissue evidence="1">Leaves</tissue>
    </source>
</reference>
<dbReference type="AlphaFoldDB" id="A0A4Y7K3Y0"/>